<evidence type="ECO:0000256" key="3">
    <source>
        <dbReference type="ARBA" id="ARBA00022989"/>
    </source>
</evidence>
<feature type="transmembrane region" description="Helical" evidence="5">
    <location>
        <begin position="41"/>
        <end position="61"/>
    </location>
</feature>
<evidence type="ECO:0000256" key="2">
    <source>
        <dbReference type="ARBA" id="ARBA00022692"/>
    </source>
</evidence>
<keyword evidence="2 5" id="KW-0812">Transmembrane</keyword>
<dbReference type="Pfam" id="PF00137">
    <property type="entry name" value="ATP-synt_C"/>
    <property type="match status" value="1"/>
</dbReference>
<keyword evidence="3 5" id="KW-1133">Transmembrane helix</keyword>
<accession>A0A7J4GSE0</accession>
<dbReference type="SUPFAM" id="SSF81333">
    <property type="entry name" value="F1F0 ATP synthase subunit C"/>
    <property type="match status" value="1"/>
</dbReference>
<feature type="transmembrane region" description="Helical" evidence="5">
    <location>
        <begin position="81"/>
        <end position="102"/>
    </location>
</feature>
<evidence type="ECO:0000256" key="1">
    <source>
        <dbReference type="ARBA" id="ARBA00004141"/>
    </source>
</evidence>
<evidence type="ECO:0000256" key="5">
    <source>
        <dbReference type="SAM" id="Phobius"/>
    </source>
</evidence>
<proteinExistence type="predicted"/>
<dbReference type="GO" id="GO:0015078">
    <property type="term" value="F:proton transmembrane transporter activity"/>
    <property type="evidence" value="ECO:0007669"/>
    <property type="project" value="InterPro"/>
</dbReference>
<feature type="domain" description="V-ATPase proteolipid subunit C-like" evidence="6">
    <location>
        <begin position="46"/>
        <end position="102"/>
    </location>
</feature>
<evidence type="ECO:0000313" key="8">
    <source>
        <dbReference type="Proteomes" id="UP000585802"/>
    </source>
</evidence>
<name>A0A7J4GSE0_9ARCH</name>
<gene>
    <name evidence="7" type="ORF">EYQ70_00520</name>
</gene>
<organism evidence="7 8">
    <name type="scientific">Marine Group III euryarchaeote</name>
    <dbReference type="NCBI Taxonomy" id="2173149"/>
    <lineage>
        <taxon>Archaea</taxon>
        <taxon>Methanobacteriati</taxon>
        <taxon>Thermoplasmatota</taxon>
        <taxon>Thermoplasmata</taxon>
        <taxon>Candidatus Thermoprofundales</taxon>
    </lineage>
</organism>
<dbReference type="Gene3D" id="1.20.120.610">
    <property type="entry name" value="lithium bound rotor ring of v- atpase"/>
    <property type="match status" value="1"/>
</dbReference>
<comment type="subcellular location">
    <subcellularLocation>
        <location evidence="1">Membrane</location>
        <topology evidence="1">Multi-pass membrane protein</topology>
    </subcellularLocation>
</comment>
<dbReference type="AlphaFoldDB" id="A0A7J4GSE0"/>
<dbReference type="EMBL" id="DUCX01000010">
    <property type="protein sequence ID" value="HIF36899.1"/>
    <property type="molecule type" value="Genomic_DNA"/>
</dbReference>
<dbReference type="InterPro" id="IPR035921">
    <property type="entry name" value="F/V-ATP_Csub_sf"/>
</dbReference>
<comment type="caution">
    <text evidence="7">The sequence shown here is derived from an EMBL/GenBank/DDBJ whole genome shotgun (WGS) entry which is preliminary data.</text>
</comment>
<reference evidence="8" key="1">
    <citation type="journal article" date="2019" name="bioRxiv">
        <title>Genome diversification in globally distributed novel marine Proteobacteria is linked to environmental adaptation.</title>
        <authorList>
            <person name="Zhou Z."/>
            <person name="Tran P.Q."/>
            <person name="Kieft K."/>
            <person name="Anantharaman K."/>
        </authorList>
    </citation>
    <scope>NUCLEOTIDE SEQUENCE [LARGE SCALE GENOMIC DNA]</scope>
</reference>
<protein>
    <submittedName>
        <fullName evidence="7">F0F1 ATP synthase subunit C</fullName>
    </submittedName>
</protein>
<dbReference type="CDD" id="cd18181">
    <property type="entry name" value="ATP-synt_Vo_Ao_c_TtATPase_like"/>
    <property type="match status" value="1"/>
</dbReference>
<evidence type="ECO:0000256" key="4">
    <source>
        <dbReference type="ARBA" id="ARBA00023136"/>
    </source>
</evidence>
<sequence>MLFVALLAMPAVSAAEELPEGEAAQADDNQNTVSAAEKTSYGYMAIGAGLAIGLAGIGTGIAQSHTGAAAVGAVAEDRGNFANSLIFIAIPETVVILGFVIANQIMGLTGH</sequence>
<evidence type="ECO:0000259" key="6">
    <source>
        <dbReference type="Pfam" id="PF00137"/>
    </source>
</evidence>
<keyword evidence="4 5" id="KW-0472">Membrane</keyword>
<dbReference type="GO" id="GO:0033177">
    <property type="term" value="C:proton-transporting two-sector ATPase complex, proton-transporting domain"/>
    <property type="evidence" value="ECO:0007669"/>
    <property type="project" value="InterPro"/>
</dbReference>
<dbReference type="Proteomes" id="UP000585802">
    <property type="component" value="Unassembled WGS sequence"/>
</dbReference>
<dbReference type="InterPro" id="IPR002379">
    <property type="entry name" value="ATPase_proteolipid_c-like_dom"/>
</dbReference>
<evidence type="ECO:0000313" key="7">
    <source>
        <dbReference type="EMBL" id="HIF36899.1"/>
    </source>
</evidence>